<reference evidence="2" key="1">
    <citation type="submission" date="2016-10" db="EMBL/GenBank/DDBJ databases">
        <authorList>
            <person name="Benchimol M."/>
            <person name="Almeida L.G."/>
            <person name="Vasconcelos A.T."/>
            <person name="Perreira-Neves A."/>
            <person name="Rosa I.A."/>
            <person name="Tasca T."/>
            <person name="Bogo M.R."/>
            <person name="de Souza W."/>
        </authorList>
    </citation>
    <scope>NUCLEOTIDE SEQUENCE [LARGE SCALE GENOMIC DNA]</scope>
    <source>
        <strain evidence="2">K</strain>
    </source>
</reference>
<proteinExistence type="predicted"/>
<evidence type="ECO:0000256" key="1">
    <source>
        <dbReference type="SAM" id="SignalP"/>
    </source>
</evidence>
<gene>
    <name evidence="2" type="ORF">TRFO_34239</name>
</gene>
<evidence type="ECO:0000313" key="3">
    <source>
        <dbReference type="Proteomes" id="UP000179807"/>
    </source>
</evidence>
<organism evidence="2 3">
    <name type="scientific">Tritrichomonas foetus</name>
    <dbReference type="NCBI Taxonomy" id="1144522"/>
    <lineage>
        <taxon>Eukaryota</taxon>
        <taxon>Metamonada</taxon>
        <taxon>Parabasalia</taxon>
        <taxon>Tritrichomonadida</taxon>
        <taxon>Tritrichomonadidae</taxon>
        <taxon>Tritrichomonas</taxon>
    </lineage>
</organism>
<dbReference type="SUPFAM" id="SSF48403">
    <property type="entry name" value="Ankyrin repeat"/>
    <property type="match status" value="1"/>
</dbReference>
<dbReference type="InterPro" id="IPR002110">
    <property type="entry name" value="Ankyrin_rpt"/>
</dbReference>
<dbReference type="EMBL" id="MLAK01001010">
    <property type="protein sequence ID" value="OHS99334.1"/>
    <property type="molecule type" value="Genomic_DNA"/>
</dbReference>
<keyword evidence="1" id="KW-0732">Signal</keyword>
<feature type="chain" id="PRO_5013131321" description="Ankyrin repeat protein" evidence="1">
    <location>
        <begin position="19"/>
        <end position="102"/>
    </location>
</feature>
<dbReference type="Pfam" id="PF12796">
    <property type="entry name" value="Ank_2"/>
    <property type="match status" value="1"/>
</dbReference>
<sequence>MFIFIIYISPLLCATVAGMPTSFRFLLTVDGIDPNNVDKTSGVSALWLAVMFNQYEIVSILVDEFCCKVSANELDLAKRNNNEEMLSLLNKFLTNEDDENND</sequence>
<comment type="caution">
    <text evidence="2">The sequence shown here is derived from an EMBL/GenBank/DDBJ whole genome shotgun (WGS) entry which is preliminary data.</text>
</comment>
<evidence type="ECO:0000313" key="2">
    <source>
        <dbReference type="EMBL" id="OHS99334.1"/>
    </source>
</evidence>
<dbReference type="Gene3D" id="1.25.40.20">
    <property type="entry name" value="Ankyrin repeat-containing domain"/>
    <property type="match status" value="1"/>
</dbReference>
<feature type="signal peptide" evidence="1">
    <location>
        <begin position="1"/>
        <end position="18"/>
    </location>
</feature>
<accession>A0A1J4JJJ4</accession>
<evidence type="ECO:0008006" key="4">
    <source>
        <dbReference type="Google" id="ProtNLM"/>
    </source>
</evidence>
<dbReference type="VEuPathDB" id="TrichDB:TRFO_34239"/>
<dbReference type="AlphaFoldDB" id="A0A1J4JJJ4"/>
<protein>
    <recommendedName>
        <fullName evidence="4">Ankyrin repeat protein</fullName>
    </recommendedName>
</protein>
<dbReference type="GeneID" id="94844261"/>
<dbReference type="Proteomes" id="UP000179807">
    <property type="component" value="Unassembled WGS sequence"/>
</dbReference>
<keyword evidence="3" id="KW-1185">Reference proteome</keyword>
<dbReference type="RefSeq" id="XP_068352471.1">
    <property type="nucleotide sequence ID" value="XM_068509557.1"/>
</dbReference>
<name>A0A1J4JJJ4_9EUKA</name>
<dbReference type="InterPro" id="IPR036770">
    <property type="entry name" value="Ankyrin_rpt-contain_sf"/>
</dbReference>